<proteinExistence type="predicted"/>
<evidence type="ECO:0000313" key="4">
    <source>
        <dbReference type="Proteomes" id="UP000198548"/>
    </source>
</evidence>
<evidence type="ECO:0000313" key="2">
    <source>
        <dbReference type="EMBL" id="GEK89814.1"/>
    </source>
</evidence>
<dbReference type="EMBL" id="FOBL01000024">
    <property type="protein sequence ID" value="SEM08352.1"/>
    <property type="molecule type" value="Genomic_DNA"/>
</dbReference>
<feature type="domain" description="Methyltransferase type 11" evidence="1">
    <location>
        <begin position="44"/>
        <end position="139"/>
    </location>
</feature>
<evidence type="ECO:0000313" key="3">
    <source>
        <dbReference type="EMBL" id="SEM08352.1"/>
    </source>
</evidence>
<sequence length="205" mass="23303">MGENLNDKIKKRYDRVSRVYDSMDKMMKDSWRKDMLQEVEGKVLEAGIGTGANLPYYPAGIELTGIDFSPKMLEHARKKLDTLTLPYTVTLEEMDIQQLDFPDDTFDYVVTTCVFCSVPDPVKGLKELGRVCKPDGKILMLEHMRSENEAVGKAMDLFNPLAVNTWGANINRKTLENINKAGLKIEQKENLFSTIVRKIVVKPEL</sequence>
<dbReference type="Proteomes" id="UP000321425">
    <property type="component" value="Unassembled WGS sequence"/>
</dbReference>
<dbReference type="InterPro" id="IPR052356">
    <property type="entry name" value="Thiol_S-MT"/>
</dbReference>
<evidence type="ECO:0000313" key="5">
    <source>
        <dbReference type="Proteomes" id="UP000321425"/>
    </source>
</evidence>
<gene>
    <name evidence="2" type="ORF">APU01nite_18530</name>
    <name evidence="3" type="ORF">SAMN04488100_12440</name>
</gene>
<dbReference type="InterPro" id="IPR013216">
    <property type="entry name" value="Methyltransf_11"/>
</dbReference>
<dbReference type="STRING" id="426703.SAMN04488100_12440"/>
<dbReference type="GO" id="GO:0032259">
    <property type="term" value="P:methylation"/>
    <property type="evidence" value="ECO:0007669"/>
    <property type="project" value="UniProtKB-KW"/>
</dbReference>
<evidence type="ECO:0000259" key="1">
    <source>
        <dbReference type="Pfam" id="PF08241"/>
    </source>
</evidence>
<organism evidence="3 4">
    <name type="scientific">Alkalibacterium putridalgicola</name>
    <dbReference type="NCBI Taxonomy" id="426703"/>
    <lineage>
        <taxon>Bacteria</taxon>
        <taxon>Bacillati</taxon>
        <taxon>Bacillota</taxon>
        <taxon>Bacilli</taxon>
        <taxon>Lactobacillales</taxon>
        <taxon>Carnobacteriaceae</taxon>
        <taxon>Alkalibacterium</taxon>
    </lineage>
</organism>
<name>A0A1H7VGE8_9LACT</name>
<accession>A0A1H7VGE8</accession>
<keyword evidence="3" id="KW-0808">Transferase</keyword>
<dbReference type="Gene3D" id="3.40.50.150">
    <property type="entry name" value="Vaccinia Virus protein VP39"/>
    <property type="match status" value="1"/>
</dbReference>
<reference evidence="2 5" key="2">
    <citation type="submission" date="2019-07" db="EMBL/GenBank/DDBJ databases">
        <title>Whole genome shotgun sequence of Alkalibacterium putridalgicola NBRC 103243.</title>
        <authorList>
            <person name="Hosoyama A."/>
            <person name="Uohara A."/>
            <person name="Ohji S."/>
            <person name="Ichikawa N."/>
        </authorList>
    </citation>
    <scope>NUCLEOTIDE SEQUENCE [LARGE SCALE GENOMIC DNA]</scope>
    <source>
        <strain evidence="2 5">NBRC 103243</strain>
    </source>
</reference>
<keyword evidence="5" id="KW-1185">Reference proteome</keyword>
<dbReference type="EMBL" id="BJUX01000023">
    <property type="protein sequence ID" value="GEK89814.1"/>
    <property type="molecule type" value="Genomic_DNA"/>
</dbReference>
<protein>
    <submittedName>
        <fullName evidence="2">Methyltransferase type 11</fullName>
    </submittedName>
    <submittedName>
        <fullName evidence="3">Ubiquinone/menaquinone biosynthesis C-methylase UbiE</fullName>
    </submittedName>
</protein>
<dbReference type="CDD" id="cd02440">
    <property type="entry name" value="AdoMet_MTases"/>
    <property type="match status" value="1"/>
</dbReference>
<keyword evidence="3" id="KW-0489">Methyltransferase</keyword>
<dbReference type="GO" id="GO:0008757">
    <property type="term" value="F:S-adenosylmethionine-dependent methyltransferase activity"/>
    <property type="evidence" value="ECO:0007669"/>
    <property type="project" value="InterPro"/>
</dbReference>
<dbReference type="PANTHER" id="PTHR45036:SF1">
    <property type="entry name" value="METHYLTRANSFERASE LIKE 7A"/>
    <property type="match status" value="1"/>
</dbReference>
<dbReference type="PANTHER" id="PTHR45036">
    <property type="entry name" value="METHYLTRANSFERASE LIKE 7B"/>
    <property type="match status" value="1"/>
</dbReference>
<dbReference type="AlphaFoldDB" id="A0A1H7VGE8"/>
<dbReference type="InterPro" id="IPR029063">
    <property type="entry name" value="SAM-dependent_MTases_sf"/>
</dbReference>
<dbReference type="Pfam" id="PF08241">
    <property type="entry name" value="Methyltransf_11"/>
    <property type="match status" value="1"/>
</dbReference>
<keyword evidence="3" id="KW-0830">Ubiquinone</keyword>
<dbReference type="RefSeq" id="WP_218142363.1">
    <property type="nucleotide sequence ID" value="NZ_BJUX01000023.1"/>
</dbReference>
<reference evidence="3 4" key="1">
    <citation type="submission" date="2016-10" db="EMBL/GenBank/DDBJ databases">
        <authorList>
            <person name="de Groot N.N."/>
        </authorList>
    </citation>
    <scope>NUCLEOTIDE SEQUENCE [LARGE SCALE GENOMIC DNA]</scope>
    <source>
        <strain evidence="3 4">DSM 19182</strain>
    </source>
</reference>
<dbReference type="SUPFAM" id="SSF53335">
    <property type="entry name" value="S-adenosyl-L-methionine-dependent methyltransferases"/>
    <property type="match status" value="1"/>
</dbReference>
<dbReference type="Proteomes" id="UP000198548">
    <property type="component" value="Unassembled WGS sequence"/>
</dbReference>